<sequence length="72" mass="8333">MDQEASFSDIERKLKNHLVENHMLDRALQAILLNSLLPLHVTVLGFLIITRTIRDIDINPLIVPRDYPESKK</sequence>
<evidence type="ECO:0000313" key="2">
    <source>
        <dbReference type="EMBL" id="CAG8502191.1"/>
    </source>
</evidence>
<accession>A0A9N8ZP89</accession>
<keyword evidence="1" id="KW-0812">Transmembrane</keyword>
<dbReference type="AlphaFoldDB" id="A0A9N8ZP89"/>
<dbReference type="Proteomes" id="UP000789831">
    <property type="component" value="Unassembled WGS sequence"/>
</dbReference>
<comment type="caution">
    <text evidence="2">The sequence shown here is derived from an EMBL/GenBank/DDBJ whole genome shotgun (WGS) entry which is preliminary data.</text>
</comment>
<gene>
    <name evidence="2" type="ORF">AGERDE_LOCUS4304</name>
</gene>
<name>A0A9N8ZP89_9GLOM</name>
<protein>
    <submittedName>
        <fullName evidence="2">9317_t:CDS:1</fullName>
    </submittedName>
</protein>
<keyword evidence="1" id="KW-1133">Transmembrane helix</keyword>
<keyword evidence="3" id="KW-1185">Reference proteome</keyword>
<evidence type="ECO:0000256" key="1">
    <source>
        <dbReference type="SAM" id="Phobius"/>
    </source>
</evidence>
<evidence type="ECO:0000313" key="3">
    <source>
        <dbReference type="Proteomes" id="UP000789831"/>
    </source>
</evidence>
<keyword evidence="1" id="KW-0472">Membrane</keyword>
<feature type="transmembrane region" description="Helical" evidence="1">
    <location>
        <begin position="27"/>
        <end position="49"/>
    </location>
</feature>
<dbReference type="EMBL" id="CAJVPL010000484">
    <property type="protein sequence ID" value="CAG8502191.1"/>
    <property type="molecule type" value="Genomic_DNA"/>
</dbReference>
<organism evidence="2 3">
    <name type="scientific">Ambispora gerdemannii</name>
    <dbReference type="NCBI Taxonomy" id="144530"/>
    <lineage>
        <taxon>Eukaryota</taxon>
        <taxon>Fungi</taxon>
        <taxon>Fungi incertae sedis</taxon>
        <taxon>Mucoromycota</taxon>
        <taxon>Glomeromycotina</taxon>
        <taxon>Glomeromycetes</taxon>
        <taxon>Archaeosporales</taxon>
        <taxon>Ambisporaceae</taxon>
        <taxon>Ambispora</taxon>
    </lineage>
</organism>
<reference evidence="2" key="1">
    <citation type="submission" date="2021-06" db="EMBL/GenBank/DDBJ databases">
        <authorList>
            <person name="Kallberg Y."/>
            <person name="Tangrot J."/>
            <person name="Rosling A."/>
        </authorList>
    </citation>
    <scope>NUCLEOTIDE SEQUENCE</scope>
    <source>
        <strain evidence="2">MT106</strain>
    </source>
</reference>
<proteinExistence type="predicted"/>
<feature type="non-terminal residue" evidence="2">
    <location>
        <position position="72"/>
    </location>
</feature>